<evidence type="ECO:0000313" key="3">
    <source>
        <dbReference type="Proteomes" id="UP000191040"/>
    </source>
</evidence>
<sequence length="155" mass="17424">MIGRGTAWRRRREARDRSEIWALQVRYAGACDRADLAAIEGCFTPTAQCTYNGDRLSPGRAGVTQYLRSRAALMAEAGTPDFAIHLVANVEVDFHRASAHAWTYGVRYVGRTTDAGQVLETRGLVYDDVLVRHEGAWMVQQRELRALWDTTQPAR</sequence>
<proteinExistence type="predicted"/>
<reference evidence="3" key="1">
    <citation type="submission" date="2017-02" db="EMBL/GenBank/DDBJ databases">
        <authorList>
            <person name="Varghese N."/>
            <person name="Submissions S."/>
        </authorList>
    </citation>
    <scope>NUCLEOTIDE SEQUENCE [LARGE SCALE GENOMIC DNA]</scope>
    <source>
        <strain evidence="3">9H-4</strain>
    </source>
</reference>
<dbReference type="EMBL" id="LT796768">
    <property type="protein sequence ID" value="SKB08919.1"/>
    <property type="molecule type" value="Genomic_DNA"/>
</dbReference>
<dbReference type="AlphaFoldDB" id="A0A1T4Z4I8"/>
<protein>
    <submittedName>
        <fullName evidence="2">SnoaL-like domain-containing protein</fullName>
    </submittedName>
</protein>
<organism evidence="2 3">
    <name type="scientific">Aeromicrobium choanae</name>
    <dbReference type="NCBI Taxonomy" id="1736691"/>
    <lineage>
        <taxon>Bacteria</taxon>
        <taxon>Bacillati</taxon>
        <taxon>Actinomycetota</taxon>
        <taxon>Actinomycetes</taxon>
        <taxon>Propionibacteriales</taxon>
        <taxon>Nocardioidaceae</taxon>
        <taxon>Aeromicrobium</taxon>
    </lineage>
</organism>
<name>A0A1T4Z4I8_9ACTN</name>
<dbReference type="InterPro" id="IPR037401">
    <property type="entry name" value="SnoaL-like"/>
</dbReference>
<dbReference type="InterPro" id="IPR032710">
    <property type="entry name" value="NTF2-like_dom_sf"/>
</dbReference>
<dbReference type="Proteomes" id="UP000191040">
    <property type="component" value="Chromosome I"/>
</dbReference>
<accession>A0A1T4Z4I8</accession>
<gene>
    <name evidence="2" type="ORF">SAMN06295964_2396</name>
</gene>
<dbReference type="OrthoDB" id="981191at2"/>
<feature type="domain" description="SnoaL-like" evidence="1">
    <location>
        <begin position="12"/>
        <end position="142"/>
    </location>
</feature>
<keyword evidence="3" id="KW-1185">Reference proteome</keyword>
<evidence type="ECO:0000313" key="2">
    <source>
        <dbReference type="EMBL" id="SKB08919.1"/>
    </source>
</evidence>
<dbReference type="SUPFAM" id="SSF54427">
    <property type="entry name" value="NTF2-like"/>
    <property type="match status" value="1"/>
</dbReference>
<dbReference type="Pfam" id="PF13577">
    <property type="entry name" value="SnoaL_4"/>
    <property type="match status" value="1"/>
</dbReference>
<dbReference type="STRING" id="1736691.SAMN06295964_2396"/>
<evidence type="ECO:0000259" key="1">
    <source>
        <dbReference type="Pfam" id="PF13577"/>
    </source>
</evidence>
<dbReference type="Gene3D" id="3.10.450.50">
    <property type="match status" value="1"/>
</dbReference>
<dbReference type="RefSeq" id="WP_078700370.1">
    <property type="nucleotide sequence ID" value="NZ_LT796768.1"/>
</dbReference>